<dbReference type="AlphaFoldDB" id="A0A0E9S2M7"/>
<reference evidence="1" key="2">
    <citation type="journal article" date="2015" name="Fish Shellfish Immunol.">
        <title>Early steps in the European eel (Anguilla anguilla)-Vibrio vulnificus interaction in the gills: Role of the RtxA13 toxin.</title>
        <authorList>
            <person name="Callol A."/>
            <person name="Pajuelo D."/>
            <person name="Ebbesson L."/>
            <person name="Teles M."/>
            <person name="MacKenzie S."/>
            <person name="Amaro C."/>
        </authorList>
    </citation>
    <scope>NUCLEOTIDE SEQUENCE</scope>
</reference>
<accession>A0A0E9S2M7</accession>
<proteinExistence type="predicted"/>
<name>A0A0E9S2M7_ANGAN</name>
<organism evidence="1">
    <name type="scientific">Anguilla anguilla</name>
    <name type="common">European freshwater eel</name>
    <name type="synonym">Muraena anguilla</name>
    <dbReference type="NCBI Taxonomy" id="7936"/>
    <lineage>
        <taxon>Eukaryota</taxon>
        <taxon>Metazoa</taxon>
        <taxon>Chordata</taxon>
        <taxon>Craniata</taxon>
        <taxon>Vertebrata</taxon>
        <taxon>Euteleostomi</taxon>
        <taxon>Actinopterygii</taxon>
        <taxon>Neopterygii</taxon>
        <taxon>Teleostei</taxon>
        <taxon>Anguilliformes</taxon>
        <taxon>Anguillidae</taxon>
        <taxon>Anguilla</taxon>
    </lineage>
</organism>
<protein>
    <submittedName>
        <fullName evidence="1">Uncharacterized protein</fullName>
    </submittedName>
</protein>
<evidence type="ECO:0000313" key="1">
    <source>
        <dbReference type="EMBL" id="JAH34910.1"/>
    </source>
</evidence>
<dbReference type="EMBL" id="GBXM01073667">
    <property type="protein sequence ID" value="JAH34910.1"/>
    <property type="molecule type" value="Transcribed_RNA"/>
</dbReference>
<sequence>MHYCFNINDNILFSYKYPIL</sequence>
<reference evidence="1" key="1">
    <citation type="submission" date="2014-11" db="EMBL/GenBank/DDBJ databases">
        <authorList>
            <person name="Amaro Gonzalez C."/>
        </authorList>
    </citation>
    <scope>NUCLEOTIDE SEQUENCE</scope>
</reference>